<dbReference type="Proteomes" id="UP000738349">
    <property type="component" value="Unassembled WGS sequence"/>
</dbReference>
<organism evidence="1 2">
    <name type="scientific">Dactylonectria macrodidyma</name>
    <dbReference type="NCBI Taxonomy" id="307937"/>
    <lineage>
        <taxon>Eukaryota</taxon>
        <taxon>Fungi</taxon>
        <taxon>Dikarya</taxon>
        <taxon>Ascomycota</taxon>
        <taxon>Pezizomycotina</taxon>
        <taxon>Sordariomycetes</taxon>
        <taxon>Hypocreomycetidae</taxon>
        <taxon>Hypocreales</taxon>
        <taxon>Nectriaceae</taxon>
        <taxon>Dactylonectria</taxon>
    </lineage>
</organism>
<dbReference type="AlphaFoldDB" id="A0A9P9J4W5"/>
<dbReference type="EMBL" id="JAGMUV010000007">
    <property type="protein sequence ID" value="KAH7148218.1"/>
    <property type="molecule type" value="Genomic_DNA"/>
</dbReference>
<protein>
    <submittedName>
        <fullName evidence="1">Uncharacterized protein</fullName>
    </submittedName>
</protein>
<keyword evidence="2" id="KW-1185">Reference proteome</keyword>
<proteinExistence type="predicted"/>
<comment type="caution">
    <text evidence="1">The sequence shown here is derived from an EMBL/GenBank/DDBJ whole genome shotgun (WGS) entry which is preliminary data.</text>
</comment>
<evidence type="ECO:0000313" key="2">
    <source>
        <dbReference type="Proteomes" id="UP000738349"/>
    </source>
</evidence>
<reference evidence="1" key="1">
    <citation type="journal article" date="2021" name="Nat. Commun.">
        <title>Genetic determinants of endophytism in the Arabidopsis root mycobiome.</title>
        <authorList>
            <person name="Mesny F."/>
            <person name="Miyauchi S."/>
            <person name="Thiergart T."/>
            <person name="Pickel B."/>
            <person name="Atanasova L."/>
            <person name="Karlsson M."/>
            <person name="Huettel B."/>
            <person name="Barry K.W."/>
            <person name="Haridas S."/>
            <person name="Chen C."/>
            <person name="Bauer D."/>
            <person name="Andreopoulos W."/>
            <person name="Pangilinan J."/>
            <person name="LaButti K."/>
            <person name="Riley R."/>
            <person name="Lipzen A."/>
            <person name="Clum A."/>
            <person name="Drula E."/>
            <person name="Henrissat B."/>
            <person name="Kohler A."/>
            <person name="Grigoriev I.V."/>
            <person name="Martin F.M."/>
            <person name="Hacquard S."/>
        </authorList>
    </citation>
    <scope>NUCLEOTIDE SEQUENCE</scope>
    <source>
        <strain evidence="1">MPI-CAGE-AT-0147</strain>
    </source>
</reference>
<sequence length="251" mass="28286">MSSRTVWIQSQVSTDKEALAAGDGCHKDEAKCLDDYLDGKITAQEAAKTIISRVLQEADPSSEVYRLNALLCEALVELEDDRENLLQLLEGIQSQPSVGSIDWSHLQGFGHMWRSPLSNDKRVSLCHEFEAIGTVEAALFMRGIGGVSADWGYETLNAVCLRRPGLEVFIHKARAWLRVAGVRLMQNLQPEQLKSWSRPVQGRHGRIEAVETPMLEHWERWKRSIMEISEEDGPLSHESREIAAECHRLMG</sequence>
<accession>A0A9P9J4W5</accession>
<dbReference type="OrthoDB" id="5392447at2759"/>
<evidence type="ECO:0000313" key="1">
    <source>
        <dbReference type="EMBL" id="KAH7148218.1"/>
    </source>
</evidence>
<name>A0A9P9J4W5_9HYPO</name>
<gene>
    <name evidence="1" type="ORF">EDB81DRAFT_650378</name>
</gene>